<proteinExistence type="inferred from homology"/>
<comment type="similarity">
    <text evidence="2">Belongs to the transglycosylase Slt family.</text>
</comment>
<keyword evidence="3" id="KW-0998">Cell outer membrane</keyword>
<protein>
    <submittedName>
        <fullName evidence="6">Transglycosylase, Slt family</fullName>
    </submittedName>
</protein>
<organism evidence="6 7">
    <name type="scientific">Pseudohaliea rubra DSM 19751</name>
    <dbReference type="NCBI Taxonomy" id="1265313"/>
    <lineage>
        <taxon>Bacteria</taxon>
        <taxon>Pseudomonadati</taxon>
        <taxon>Pseudomonadota</taxon>
        <taxon>Gammaproteobacteria</taxon>
        <taxon>Cellvibrionales</taxon>
        <taxon>Halieaceae</taxon>
        <taxon>Pseudohaliea</taxon>
    </lineage>
</organism>
<dbReference type="Pfam" id="PF01464">
    <property type="entry name" value="SLT"/>
    <property type="match status" value="1"/>
</dbReference>
<dbReference type="SUPFAM" id="SSF53850">
    <property type="entry name" value="Periplasmic binding protein-like II"/>
    <property type="match status" value="1"/>
</dbReference>
<evidence type="ECO:0000259" key="5">
    <source>
        <dbReference type="SMART" id="SM00062"/>
    </source>
</evidence>
<dbReference type="STRING" id="1265313.HRUBRA_02120"/>
<keyword evidence="4" id="KW-0732">Signal</keyword>
<dbReference type="Proteomes" id="UP000029640">
    <property type="component" value="Unassembled WGS sequence"/>
</dbReference>
<dbReference type="SMART" id="SM00062">
    <property type="entry name" value="PBPb"/>
    <property type="match status" value="1"/>
</dbReference>
<dbReference type="PANTHER" id="PTHR37423:SF2">
    <property type="entry name" value="MEMBRANE-BOUND LYTIC MUREIN TRANSGLYCOSYLASE C"/>
    <property type="match status" value="1"/>
</dbReference>
<feature type="chain" id="PRO_5001913004" evidence="4">
    <location>
        <begin position="24"/>
        <end position="528"/>
    </location>
</feature>
<comment type="caution">
    <text evidence="6">The sequence shown here is derived from an EMBL/GenBank/DDBJ whole genome shotgun (WGS) entry which is preliminary data.</text>
</comment>
<dbReference type="SUPFAM" id="SSF53955">
    <property type="entry name" value="Lysozyme-like"/>
    <property type="match status" value="1"/>
</dbReference>
<dbReference type="GO" id="GO:0009279">
    <property type="term" value="C:cell outer membrane"/>
    <property type="evidence" value="ECO:0007669"/>
    <property type="project" value="UniProtKB-SubCell"/>
</dbReference>
<dbReference type="HOGENOM" id="CLU_027494_1_0_6"/>
<dbReference type="InterPro" id="IPR001638">
    <property type="entry name" value="Solute-binding_3/MltF_N"/>
</dbReference>
<comment type="subcellular location">
    <subcellularLocation>
        <location evidence="1">Cell outer membrane</location>
        <topology evidence="1">Peripheral membrane protein</topology>
    </subcellularLocation>
</comment>
<dbReference type="Gene3D" id="3.40.190.10">
    <property type="entry name" value="Periplasmic binding protein-like II"/>
    <property type="match status" value="2"/>
</dbReference>
<evidence type="ECO:0000256" key="2">
    <source>
        <dbReference type="ARBA" id="ARBA00007734"/>
    </source>
</evidence>
<dbReference type="PANTHER" id="PTHR37423">
    <property type="entry name" value="SOLUBLE LYTIC MUREIN TRANSGLYCOSYLASE-RELATED"/>
    <property type="match status" value="1"/>
</dbReference>
<keyword evidence="3" id="KW-0472">Membrane</keyword>
<dbReference type="PATRIC" id="fig|1265313.6.peg.2090"/>
<dbReference type="OrthoDB" id="9815002at2"/>
<dbReference type="Gene3D" id="1.10.530.10">
    <property type="match status" value="1"/>
</dbReference>
<accession>A0A095XUB9</accession>
<reference evidence="6 7" key="1">
    <citation type="journal article" date="2014" name="Genome Announc.">
        <title>Genome Sequence of Gammaproteobacterial Pseudohaliea rubra Type Strain DSM 19751, Isolated from Coastal Seawater of the Mediterranean Sea.</title>
        <authorList>
            <person name="Spring S."/>
            <person name="Fiebig A."/>
            <person name="Riedel T."/>
            <person name="Goker M."/>
            <person name="Klenk H.P."/>
        </authorList>
    </citation>
    <scope>NUCLEOTIDE SEQUENCE [LARGE SCALE GENOMIC DNA]</scope>
    <source>
        <strain evidence="6 7">DSM 19751</strain>
    </source>
</reference>
<feature type="domain" description="Solute-binding protein family 3/N-terminal" evidence="5">
    <location>
        <begin position="99"/>
        <end position="332"/>
    </location>
</feature>
<evidence type="ECO:0000256" key="4">
    <source>
        <dbReference type="SAM" id="SignalP"/>
    </source>
</evidence>
<dbReference type="EMBL" id="AUVB01000060">
    <property type="protein sequence ID" value="KGE03286.1"/>
    <property type="molecule type" value="Genomic_DNA"/>
</dbReference>
<evidence type="ECO:0000313" key="7">
    <source>
        <dbReference type="Proteomes" id="UP000029640"/>
    </source>
</evidence>
<dbReference type="AlphaFoldDB" id="A0A095XUB9"/>
<dbReference type="Pfam" id="PF00497">
    <property type="entry name" value="SBP_bac_3"/>
    <property type="match status" value="1"/>
</dbReference>
<dbReference type="InterPro" id="IPR023346">
    <property type="entry name" value="Lysozyme-like_dom_sf"/>
</dbReference>
<dbReference type="RefSeq" id="WP_035518042.1">
    <property type="nucleotide sequence ID" value="NZ_KN234799.1"/>
</dbReference>
<sequence>MLTLLPRRALQLLFLAFALTACGAEAPPDDGPVALADSTATGKGLAAASADEARAALDSSDLDDSNLDDSDAPDSSALAFTRPWLGDLDGMEERRLVRVLTVYGPGRFYLDAGRGAGLVAELAERFEDHLNDQLDRGHLRVNTVIIPVARNELVPALLAGRGDIIAAGLTITDARAEELEFSIPTSKALNEILVTGPGAPPVAGVEDLSGRTVYLRLTSSYAESVRQLNERLASAGKAPVKIEPMPESLEDDDLIEMVNAGLLPWAIVDEYKVQLWEGVFTDLTPRPDITFRNAGRLAWAMRKDSPLLKASVDAFLRSNREGTLIGNVLRNRYVRDFDWAANALGDADYARFEALEGIFRRYGERYGIEHLMAAAQGYQESRLDQSVRSHAGAIGIMQVLPTTAADPNVDIPDISSEESNIHAGIKYMDFLRSRYFDDPAISDLDKLLLSLAAYNAGPARVRSLRRTAGAEGYDPNVWFDNVEVIAAREIGRETVQYVTNIYRYYLTYRMVASQALTRRAARQDAGLQ</sequence>
<gene>
    <name evidence="6" type="ORF">HRUBRA_02120</name>
</gene>
<dbReference type="InterPro" id="IPR008258">
    <property type="entry name" value="Transglycosylase_SLT_dom_1"/>
</dbReference>
<name>A0A095XUB9_9GAMM</name>
<keyword evidence="7" id="KW-1185">Reference proteome</keyword>
<dbReference type="eggNOG" id="COG4623">
    <property type="taxonomic scope" value="Bacteria"/>
</dbReference>
<feature type="signal peptide" evidence="4">
    <location>
        <begin position="1"/>
        <end position="23"/>
    </location>
</feature>
<dbReference type="PROSITE" id="PS51257">
    <property type="entry name" value="PROKAR_LIPOPROTEIN"/>
    <property type="match status" value="1"/>
</dbReference>
<evidence type="ECO:0000256" key="1">
    <source>
        <dbReference type="ARBA" id="ARBA00004339"/>
    </source>
</evidence>
<evidence type="ECO:0000256" key="3">
    <source>
        <dbReference type="ARBA" id="ARBA00023237"/>
    </source>
</evidence>
<evidence type="ECO:0000313" key="6">
    <source>
        <dbReference type="EMBL" id="KGE03286.1"/>
    </source>
</evidence>
<dbReference type="CDD" id="cd01009">
    <property type="entry name" value="PBP2_YfhD_N"/>
    <property type="match status" value="1"/>
</dbReference>